<feature type="compositionally biased region" description="Basic and acidic residues" evidence="15">
    <location>
        <begin position="329"/>
        <end position="346"/>
    </location>
</feature>
<feature type="compositionally biased region" description="Polar residues" evidence="15">
    <location>
        <begin position="521"/>
        <end position="533"/>
    </location>
</feature>
<feature type="compositionally biased region" description="Basic residues" evidence="15">
    <location>
        <begin position="628"/>
        <end position="644"/>
    </location>
</feature>
<feature type="region of interest" description="Disordered" evidence="15">
    <location>
        <begin position="437"/>
        <end position="649"/>
    </location>
</feature>
<dbReference type="GO" id="GO:0003676">
    <property type="term" value="F:nucleic acid binding"/>
    <property type="evidence" value="ECO:0007669"/>
    <property type="project" value="InterPro"/>
</dbReference>
<keyword evidence="6 18" id="KW-0489">Methyltransferase</keyword>
<evidence type="ECO:0000256" key="6">
    <source>
        <dbReference type="ARBA" id="ARBA00022603"/>
    </source>
</evidence>
<keyword evidence="7 18" id="KW-0808">Transferase</keyword>
<evidence type="ECO:0000256" key="12">
    <source>
        <dbReference type="ARBA" id="ARBA00047571"/>
    </source>
</evidence>
<dbReference type="Pfam" id="PF11764">
    <property type="entry name" value="N-SET"/>
    <property type="match status" value="1"/>
</dbReference>
<evidence type="ECO:0000256" key="2">
    <source>
        <dbReference type="ARBA" id="ARBA00004286"/>
    </source>
</evidence>
<dbReference type="InterPro" id="IPR024657">
    <property type="entry name" value="COMPASS_Set1_N-SET"/>
</dbReference>
<dbReference type="PROSITE" id="PS50868">
    <property type="entry name" value="POST_SET"/>
    <property type="match status" value="1"/>
</dbReference>
<dbReference type="InterPro" id="IPR046341">
    <property type="entry name" value="SET_dom_sf"/>
</dbReference>
<dbReference type="GO" id="GO:0048188">
    <property type="term" value="C:Set1C/COMPASS complex"/>
    <property type="evidence" value="ECO:0007669"/>
    <property type="project" value="TreeGrafter"/>
</dbReference>
<dbReference type="GO" id="GO:0140999">
    <property type="term" value="F:histone H3K4 trimethyltransferase activity"/>
    <property type="evidence" value="ECO:0007669"/>
    <property type="project" value="UniProtKB-EC"/>
</dbReference>
<protein>
    <recommendedName>
        <fullName evidence="4">Histone-lysine N-methyltransferase, H3 lysine-4 specific</fullName>
        <ecNumber evidence="3">2.1.1.354</ecNumber>
    </recommendedName>
    <alternativeName>
        <fullName evidence="11">SET domain-containing protein 1</fullName>
    </alternativeName>
</protein>
<evidence type="ECO:0000256" key="13">
    <source>
        <dbReference type="ARBA" id="ARBA00047583"/>
    </source>
</evidence>
<dbReference type="InterPro" id="IPR001214">
    <property type="entry name" value="SET_dom"/>
</dbReference>
<evidence type="ECO:0000256" key="5">
    <source>
        <dbReference type="ARBA" id="ARBA00022454"/>
    </source>
</evidence>
<dbReference type="CDD" id="cd00590">
    <property type="entry name" value="RRM_SF"/>
    <property type="match status" value="1"/>
</dbReference>
<keyword evidence="10" id="KW-0539">Nucleus</keyword>
<evidence type="ECO:0000313" key="19">
    <source>
        <dbReference type="Proteomes" id="UP001150538"/>
    </source>
</evidence>
<dbReference type="PROSITE" id="PS50280">
    <property type="entry name" value="SET"/>
    <property type="match status" value="1"/>
</dbReference>
<dbReference type="Gene3D" id="2.170.270.10">
    <property type="entry name" value="SET domain"/>
    <property type="match status" value="1"/>
</dbReference>
<feature type="compositionally biased region" description="Basic and acidic residues" evidence="15">
    <location>
        <begin position="138"/>
        <end position="157"/>
    </location>
</feature>
<feature type="compositionally biased region" description="Polar residues" evidence="15">
    <location>
        <begin position="439"/>
        <end position="449"/>
    </location>
</feature>
<dbReference type="PANTHER" id="PTHR45814:SF2">
    <property type="entry name" value="HISTONE-LYSINE N-METHYLTRANSFERASE SETD1"/>
    <property type="match status" value="1"/>
</dbReference>
<keyword evidence="8" id="KW-0949">S-adenosyl-L-methionine</keyword>
<dbReference type="SMART" id="SM00317">
    <property type="entry name" value="SET"/>
    <property type="match status" value="1"/>
</dbReference>
<keyword evidence="19" id="KW-1185">Reference proteome</keyword>
<feature type="domain" description="SET" evidence="16">
    <location>
        <begin position="879"/>
        <end position="996"/>
    </location>
</feature>
<feature type="compositionally biased region" description="Polar residues" evidence="15">
    <location>
        <begin position="295"/>
        <end position="306"/>
    </location>
</feature>
<evidence type="ECO:0000256" key="10">
    <source>
        <dbReference type="ARBA" id="ARBA00023242"/>
    </source>
</evidence>
<feature type="compositionally biased region" description="Acidic residues" evidence="15">
    <location>
        <begin position="586"/>
        <end position="601"/>
    </location>
</feature>
<proteinExistence type="predicted"/>
<dbReference type="InterPro" id="IPR024636">
    <property type="entry name" value="SET_assoc"/>
</dbReference>
<evidence type="ECO:0000256" key="7">
    <source>
        <dbReference type="ARBA" id="ARBA00022679"/>
    </source>
</evidence>
<feature type="compositionally biased region" description="Basic and acidic residues" evidence="15">
    <location>
        <begin position="549"/>
        <end position="558"/>
    </location>
</feature>
<dbReference type="SUPFAM" id="SSF54928">
    <property type="entry name" value="RNA-binding domain, RBD"/>
    <property type="match status" value="1"/>
</dbReference>
<dbReference type="SMART" id="SM00508">
    <property type="entry name" value="PostSET"/>
    <property type="match status" value="1"/>
</dbReference>
<dbReference type="PANTHER" id="PTHR45814">
    <property type="entry name" value="HISTONE-LYSINE N-METHYLTRANSFERASE SETD1"/>
    <property type="match status" value="1"/>
</dbReference>
<evidence type="ECO:0000259" key="16">
    <source>
        <dbReference type="PROSITE" id="PS50280"/>
    </source>
</evidence>
<dbReference type="SMART" id="SM01291">
    <property type="entry name" value="N-SET"/>
    <property type="match status" value="1"/>
</dbReference>
<comment type="subcellular location">
    <subcellularLocation>
        <location evidence="2">Chromosome</location>
    </subcellularLocation>
    <subcellularLocation>
        <location evidence="1">Nucleus</location>
    </subcellularLocation>
</comment>
<comment type="catalytic activity">
    <reaction evidence="12">
        <text>L-lysyl(4)-[histone H3] + 3 S-adenosyl-L-methionine = N(6),N(6),N(6)-trimethyl-L-lysyl(4)-[histone H3] + 3 S-adenosyl-L-homocysteine + 3 H(+)</text>
        <dbReference type="Rhea" id="RHEA:60260"/>
        <dbReference type="Rhea" id="RHEA-COMP:15537"/>
        <dbReference type="Rhea" id="RHEA-COMP:15547"/>
        <dbReference type="ChEBI" id="CHEBI:15378"/>
        <dbReference type="ChEBI" id="CHEBI:29969"/>
        <dbReference type="ChEBI" id="CHEBI:57856"/>
        <dbReference type="ChEBI" id="CHEBI:59789"/>
        <dbReference type="ChEBI" id="CHEBI:61961"/>
        <dbReference type="EC" id="2.1.1.354"/>
    </reaction>
</comment>
<dbReference type="EC" id="2.1.1.354" evidence="3"/>
<organism evidence="18 19">
    <name type="scientific">Mycoemilia scoparia</name>
    <dbReference type="NCBI Taxonomy" id="417184"/>
    <lineage>
        <taxon>Eukaryota</taxon>
        <taxon>Fungi</taxon>
        <taxon>Fungi incertae sedis</taxon>
        <taxon>Zoopagomycota</taxon>
        <taxon>Kickxellomycotina</taxon>
        <taxon>Kickxellomycetes</taxon>
        <taxon>Kickxellales</taxon>
        <taxon>Kickxellaceae</taxon>
        <taxon>Mycoemilia</taxon>
    </lineage>
</organism>
<feature type="compositionally biased region" description="Low complexity" evidence="15">
    <location>
        <begin position="314"/>
        <end position="327"/>
    </location>
</feature>
<dbReference type="InterPro" id="IPR012677">
    <property type="entry name" value="Nucleotide-bd_a/b_plait_sf"/>
</dbReference>
<keyword evidence="5" id="KW-0158">Chromosome</keyword>
<evidence type="ECO:0000256" key="9">
    <source>
        <dbReference type="ARBA" id="ARBA00022853"/>
    </source>
</evidence>
<comment type="caution">
    <text evidence="18">The sequence shown here is derived from an EMBL/GenBank/DDBJ whole genome shotgun (WGS) entry which is preliminary data.</text>
</comment>
<evidence type="ECO:0000313" key="18">
    <source>
        <dbReference type="EMBL" id="KAJ1917127.1"/>
    </source>
</evidence>
<dbReference type="Pfam" id="PF11767">
    <property type="entry name" value="SET_assoc"/>
    <property type="match status" value="1"/>
</dbReference>
<dbReference type="Gene3D" id="3.30.70.330">
    <property type="match status" value="2"/>
</dbReference>
<dbReference type="InterPro" id="IPR035979">
    <property type="entry name" value="RBD_domain_sf"/>
</dbReference>
<feature type="region of interest" description="Disordered" evidence="15">
    <location>
        <begin position="251"/>
        <end position="346"/>
    </location>
</feature>
<dbReference type="OrthoDB" id="308383at2759"/>
<dbReference type="InterPro" id="IPR044570">
    <property type="entry name" value="Set1-like"/>
</dbReference>
<dbReference type="Proteomes" id="UP001150538">
    <property type="component" value="Unassembled WGS sequence"/>
</dbReference>
<dbReference type="InterPro" id="IPR003616">
    <property type="entry name" value="Post-SET_dom"/>
</dbReference>
<dbReference type="GO" id="GO:0005694">
    <property type="term" value="C:chromosome"/>
    <property type="evidence" value="ECO:0007669"/>
    <property type="project" value="UniProtKB-SubCell"/>
</dbReference>
<feature type="compositionally biased region" description="Basic and acidic residues" evidence="15">
    <location>
        <begin position="501"/>
        <end position="514"/>
    </location>
</feature>
<dbReference type="Pfam" id="PF00856">
    <property type="entry name" value="SET"/>
    <property type="match status" value="1"/>
</dbReference>
<evidence type="ECO:0000256" key="15">
    <source>
        <dbReference type="SAM" id="MobiDB-lite"/>
    </source>
</evidence>
<feature type="region of interest" description="Disordered" evidence="15">
    <location>
        <begin position="791"/>
        <end position="832"/>
    </location>
</feature>
<dbReference type="GO" id="GO:0032259">
    <property type="term" value="P:methylation"/>
    <property type="evidence" value="ECO:0007669"/>
    <property type="project" value="UniProtKB-KW"/>
</dbReference>
<sequence length="1018" mass="113255">MTHDSNCIEPPRPFSITIQGMNQLITEGQIRSHLERFGYVGVIRLARDPGTGVSLGLASAEFKPAPGAPHPRVAASNAIKDGRNMVFCDSPLKIEINTKDRYTRLFKQSTDELEKSRRKKESGSTPTSDAIGTIGSDPVKEVIKRERRQPDEYKSRYAGESSRSPSRRPREHFAIKISRYSLPFSLVSRFDIKTHFERYRPHRIVRDSHNWYVTFRSERDAHRCQALMDRRSLKGRSVDIDLCATQDYPALDELLGPRPPSDKQQPPPPPSSVPPPHPPLPPTSSSGHYSRDRTPTPQYNSQANYTHKTENHKTSSSTSADRATSTSKNDIKSRNHESRVETDKYKKPATNSEELYKLSQELLLKELCQAVMTDIKKRVIKPNVGSFIRQRRSIQEQINLEQSEQGEIKDDEPGASISGGVASLNANNLKKAVPGSIFVPSTSKSSANHRYNEKTAPTGHHKSNEEETETTNMDIHALLASLPSFRRKRRPGLHGSSTSATERRPRRFDSDVRQRLLGAQSADSPTAISSRSIRGQPGLATGGVTLETGEAKNVDHQRGQRGSLTKQKRTLRRVEWSDTSSSDTDVTMEDAFSESGEEDQNDERMDLESQQSPDDDDDEYVQVAVPQKRSKKPKKPSLPRKLLKKYQSSEDEEITIDDAALKQWNKIKKAVKSGCPITSAITTSSSPAPSPSASVSEARVVSSQIKAAAASAKKLKEIVQIVSKPKEPELRVHVTGSARTEGYYKIPPEEKIKYLPQLHSQLHWTASYFPGLGMANTSKYGFSMNNLNNDSRYRGRNGGSSVGQGHSDDIDNNISRGSSAPPPPVPPALSGISSSRMQRAANRKLRADVSFTSGSSMNGAYSSIGSDVLKFNQLDSRTKRLVFSKSAIHDWGLFAAEHIYPGDFVIEYIGERIRERLADIREQKYEEEGIGSSYLFRVDDEIVVDATKCGNVARFINHCCEPNCIAKTIVADGTKRIVIYAKDEIAVGEEVTYDYKFPPEDIKIPCLCGAVNCRGYLN</sequence>
<evidence type="ECO:0000256" key="1">
    <source>
        <dbReference type="ARBA" id="ARBA00004123"/>
    </source>
</evidence>
<evidence type="ECO:0000256" key="14">
    <source>
        <dbReference type="ARBA" id="ARBA00049129"/>
    </source>
</evidence>
<name>A0A9W7ZUZ2_9FUNG</name>
<feature type="region of interest" description="Disordered" evidence="15">
    <location>
        <begin position="401"/>
        <end position="420"/>
    </location>
</feature>
<keyword evidence="9" id="KW-0156">Chromatin regulator</keyword>
<evidence type="ECO:0000256" key="3">
    <source>
        <dbReference type="ARBA" id="ARBA00012182"/>
    </source>
</evidence>
<dbReference type="AlphaFoldDB" id="A0A9W7ZUZ2"/>
<evidence type="ECO:0000256" key="8">
    <source>
        <dbReference type="ARBA" id="ARBA00022691"/>
    </source>
</evidence>
<evidence type="ECO:0000256" key="4">
    <source>
        <dbReference type="ARBA" id="ARBA00015839"/>
    </source>
</evidence>
<accession>A0A9W7ZUZ2</accession>
<gene>
    <name evidence="18" type="primary">SETD1B</name>
    <name evidence="18" type="ORF">H4219_003388</name>
</gene>
<feature type="compositionally biased region" description="Pro residues" evidence="15">
    <location>
        <begin position="265"/>
        <end position="282"/>
    </location>
</feature>
<feature type="domain" description="Post-SET" evidence="17">
    <location>
        <begin position="1002"/>
        <end position="1018"/>
    </location>
</feature>
<comment type="catalytic activity">
    <reaction evidence="14">
        <text>N(6),N(6)-dimethyl-L-lysyl(4)-[histone H3] + S-adenosyl-L-methionine = N(6),N(6),N(6)-trimethyl-L-lysyl(4)-[histone H3] + S-adenosyl-L-homocysteine + H(+)</text>
        <dbReference type="Rhea" id="RHEA:60272"/>
        <dbReference type="Rhea" id="RHEA-COMP:15537"/>
        <dbReference type="Rhea" id="RHEA-COMP:15540"/>
        <dbReference type="ChEBI" id="CHEBI:15378"/>
        <dbReference type="ChEBI" id="CHEBI:57856"/>
        <dbReference type="ChEBI" id="CHEBI:59789"/>
        <dbReference type="ChEBI" id="CHEBI:61961"/>
        <dbReference type="ChEBI" id="CHEBI:61976"/>
    </reaction>
</comment>
<dbReference type="EMBL" id="JANBPU010000080">
    <property type="protein sequence ID" value="KAJ1917127.1"/>
    <property type="molecule type" value="Genomic_DNA"/>
</dbReference>
<evidence type="ECO:0000259" key="17">
    <source>
        <dbReference type="PROSITE" id="PS50868"/>
    </source>
</evidence>
<evidence type="ECO:0000256" key="11">
    <source>
        <dbReference type="ARBA" id="ARBA00030093"/>
    </source>
</evidence>
<reference evidence="18" key="1">
    <citation type="submission" date="2022-07" db="EMBL/GenBank/DDBJ databases">
        <title>Phylogenomic reconstructions and comparative analyses of Kickxellomycotina fungi.</title>
        <authorList>
            <person name="Reynolds N.K."/>
            <person name="Stajich J.E."/>
            <person name="Barry K."/>
            <person name="Grigoriev I.V."/>
            <person name="Crous P."/>
            <person name="Smith M.E."/>
        </authorList>
    </citation>
    <scope>NUCLEOTIDE SEQUENCE</scope>
    <source>
        <strain evidence="18">NBRC 100468</strain>
    </source>
</reference>
<feature type="region of interest" description="Disordered" evidence="15">
    <location>
        <begin position="107"/>
        <end position="170"/>
    </location>
</feature>
<comment type="catalytic activity">
    <reaction evidence="13">
        <text>N(6)-methyl-L-lysyl(4)-[histone H3] + S-adenosyl-L-methionine = N(6),N(6)-dimethyl-L-lysyl(4)-[histone H3] + S-adenosyl-L-homocysteine + H(+)</text>
        <dbReference type="Rhea" id="RHEA:60268"/>
        <dbReference type="Rhea" id="RHEA-COMP:15540"/>
        <dbReference type="Rhea" id="RHEA-COMP:15543"/>
        <dbReference type="ChEBI" id="CHEBI:15378"/>
        <dbReference type="ChEBI" id="CHEBI:57856"/>
        <dbReference type="ChEBI" id="CHEBI:59789"/>
        <dbReference type="ChEBI" id="CHEBI:61929"/>
        <dbReference type="ChEBI" id="CHEBI:61976"/>
    </reaction>
</comment>
<dbReference type="SUPFAM" id="SSF82199">
    <property type="entry name" value="SET domain"/>
    <property type="match status" value="1"/>
</dbReference>